<keyword evidence="6" id="KW-0141">cGMP biosynthesis</keyword>
<dbReference type="PROSITE" id="PS50113">
    <property type="entry name" value="PAC"/>
    <property type="match status" value="1"/>
</dbReference>
<feature type="domain" description="PAS" evidence="11">
    <location>
        <begin position="166"/>
        <end position="230"/>
    </location>
</feature>
<keyword evidence="5" id="KW-0418">Kinase</keyword>
<dbReference type="Pfam" id="PF00512">
    <property type="entry name" value="HisKA"/>
    <property type="match status" value="1"/>
</dbReference>
<dbReference type="Pfam" id="PF08447">
    <property type="entry name" value="PAS_3"/>
    <property type="match status" value="1"/>
</dbReference>
<dbReference type="Gene3D" id="3.40.50.2300">
    <property type="match status" value="1"/>
</dbReference>
<protein>
    <submittedName>
        <fullName evidence="13">Unannotated protein</fullName>
    </submittedName>
</protein>
<dbReference type="Pfam" id="PF13426">
    <property type="entry name" value="PAS_9"/>
    <property type="match status" value="1"/>
</dbReference>
<dbReference type="Pfam" id="PF00072">
    <property type="entry name" value="Response_reg"/>
    <property type="match status" value="1"/>
</dbReference>
<gene>
    <name evidence="13" type="ORF">UFOPK3752_01211</name>
    <name evidence="14" type="ORF">UFOPK4150_01665</name>
</gene>
<evidence type="ECO:0000256" key="8">
    <source>
        <dbReference type="SAM" id="MobiDB-lite"/>
    </source>
</evidence>
<dbReference type="InterPro" id="IPR004358">
    <property type="entry name" value="Sig_transdc_His_kin-like_C"/>
</dbReference>
<evidence type="ECO:0000256" key="1">
    <source>
        <dbReference type="ARBA" id="ARBA00000085"/>
    </source>
</evidence>
<dbReference type="AlphaFoldDB" id="A0A6J7JJC7"/>
<proteinExistence type="predicted"/>
<dbReference type="SMART" id="SM00387">
    <property type="entry name" value="HATPase_c"/>
    <property type="match status" value="1"/>
</dbReference>
<dbReference type="PROSITE" id="PS50110">
    <property type="entry name" value="RESPONSE_REGULATORY"/>
    <property type="match status" value="1"/>
</dbReference>
<dbReference type="InterPro" id="IPR013655">
    <property type="entry name" value="PAS_fold_3"/>
</dbReference>
<dbReference type="InterPro" id="IPR000014">
    <property type="entry name" value="PAS"/>
</dbReference>
<feature type="domain" description="Histidine kinase" evidence="9">
    <location>
        <begin position="442"/>
        <end position="661"/>
    </location>
</feature>
<evidence type="ECO:0000259" key="12">
    <source>
        <dbReference type="PROSITE" id="PS50113"/>
    </source>
</evidence>
<dbReference type="PROSITE" id="PS50112">
    <property type="entry name" value="PAS"/>
    <property type="match status" value="1"/>
</dbReference>
<keyword evidence="7" id="KW-0175">Coiled coil</keyword>
<reference evidence="13" key="1">
    <citation type="submission" date="2020-05" db="EMBL/GenBank/DDBJ databases">
        <authorList>
            <person name="Chiriac C."/>
            <person name="Salcher M."/>
            <person name="Ghai R."/>
            <person name="Kavagutti S V."/>
        </authorList>
    </citation>
    <scope>NUCLEOTIDE SEQUENCE</scope>
</reference>
<dbReference type="SUPFAM" id="SSF52172">
    <property type="entry name" value="CheY-like"/>
    <property type="match status" value="1"/>
</dbReference>
<sequence length="811" mass="87837">MGVLIEVDDLDRVSPFGVICDESLTIVRAGPSWRRLTADMVGRSLFDVFDVIRPAGIDSIDSLRLRRESLLLFKLRPGGPRVRFQIIDVTEPVGVMLLGAPVVSSSEELDQLGLSAADFSPIDQTPDLLLLRRGQERSLIDLRSLNSELQESASDLRTANRLLTRAEAQYRRLVELQPLVMYVDRLGANATAEFISSSVEGWLGYPVVRWLDESSTFFFDIVHPDDREQVWAAHLRCEREDSRFDEEFRLTAADGRIVWTRAVDSVVSDDDGSLRRIGFMIDITKAKTSELELRDTMSRLTVLLAHMQSGVLVEDSKRRVVIANDTLCAIFGSEARPGDLIGLPASAAVHHLVSADADPVAFLHRTDELIARRWPAVNQTLHLADSRVLEFDFQPIVDEGHEAGALWMFRDATDRVQYQAALGRARDEAIAASDAKSRFLASMSHEIRTPMHGVLATVELLQMSSLDPDQRELLEIVGTSASTLVAIINDILDLQRVESGRIELSVEPFSVVEVLEGVQGLLAAQAIGKGLEFAVVLDPGLPSLLIGDPLRLRQVLINLAGNAVKFTVEGGVTLAARLVQSASASALIDFEVRDSGPGIPEVKKAAVFESFVQGGSGVEGTGLGLAISQRLVGLMGGRIDVSSVVGEGSSFGFRIRLPLAGPDSQDVPAQSETGSDLSGSPNAERRLVLVVDDSAASRNLVMRQLARLDSAAMAVGSGGEALALLEQGLPIGLVLLDVEMPDLDGPATTEIVRRSSDPRVASVPIFGLTTGRDDEELARCQASGMDGQLSKPVDISELRRLVNEMMGVTAS</sequence>
<dbReference type="SMART" id="SM00448">
    <property type="entry name" value="REC"/>
    <property type="match status" value="1"/>
</dbReference>
<dbReference type="Gene3D" id="3.30.450.20">
    <property type="entry name" value="PAS domain"/>
    <property type="match status" value="2"/>
</dbReference>
<feature type="compositionally biased region" description="Polar residues" evidence="8">
    <location>
        <begin position="667"/>
        <end position="681"/>
    </location>
</feature>
<evidence type="ECO:0000256" key="7">
    <source>
        <dbReference type="SAM" id="Coils"/>
    </source>
</evidence>
<evidence type="ECO:0000313" key="14">
    <source>
        <dbReference type="EMBL" id="CAB5036563.1"/>
    </source>
</evidence>
<evidence type="ECO:0000256" key="4">
    <source>
        <dbReference type="ARBA" id="ARBA00022741"/>
    </source>
</evidence>
<dbReference type="InterPro" id="IPR001789">
    <property type="entry name" value="Sig_transdc_resp-reg_receiver"/>
</dbReference>
<evidence type="ECO:0000256" key="3">
    <source>
        <dbReference type="ARBA" id="ARBA00022679"/>
    </source>
</evidence>
<dbReference type="FunFam" id="3.30.565.10:FF:000010">
    <property type="entry name" value="Sensor histidine kinase RcsC"/>
    <property type="match status" value="1"/>
</dbReference>
<dbReference type="InterPro" id="IPR005467">
    <property type="entry name" value="His_kinase_dom"/>
</dbReference>
<dbReference type="NCBIfam" id="TIGR00229">
    <property type="entry name" value="sensory_box"/>
    <property type="match status" value="1"/>
</dbReference>
<dbReference type="InterPro" id="IPR011645">
    <property type="entry name" value="HNOB_dom_associated"/>
</dbReference>
<feature type="domain" description="PAC" evidence="12">
    <location>
        <begin position="244"/>
        <end position="295"/>
    </location>
</feature>
<dbReference type="Gene3D" id="3.30.450.260">
    <property type="entry name" value="Haem NO binding associated domain"/>
    <property type="match status" value="1"/>
</dbReference>
<dbReference type="InterPro" id="IPR042463">
    <property type="entry name" value="HNOB_dom_associated_sf"/>
</dbReference>
<dbReference type="SUPFAM" id="SSF55874">
    <property type="entry name" value="ATPase domain of HSP90 chaperone/DNA topoisomerase II/histidine kinase"/>
    <property type="match status" value="1"/>
</dbReference>
<dbReference type="InterPro" id="IPR001610">
    <property type="entry name" value="PAC"/>
</dbReference>
<dbReference type="SUPFAM" id="SSF47384">
    <property type="entry name" value="Homodimeric domain of signal transducing histidine kinase"/>
    <property type="match status" value="1"/>
</dbReference>
<dbReference type="PRINTS" id="PR00344">
    <property type="entry name" value="BCTRLSENSOR"/>
</dbReference>
<dbReference type="PANTHER" id="PTHR43047:SF64">
    <property type="entry name" value="HISTIDINE KINASE CONTAINING CHEY-HOMOLOGOUS RECEIVER DOMAIN AND PAS DOMAIN-RELATED"/>
    <property type="match status" value="1"/>
</dbReference>
<dbReference type="InterPro" id="IPR011006">
    <property type="entry name" value="CheY-like_superfamily"/>
</dbReference>
<dbReference type="InterPro" id="IPR035965">
    <property type="entry name" value="PAS-like_dom_sf"/>
</dbReference>
<evidence type="ECO:0000256" key="2">
    <source>
        <dbReference type="ARBA" id="ARBA00022553"/>
    </source>
</evidence>
<dbReference type="CDD" id="cd00082">
    <property type="entry name" value="HisKA"/>
    <property type="match status" value="1"/>
</dbReference>
<dbReference type="InterPro" id="IPR003661">
    <property type="entry name" value="HisK_dim/P_dom"/>
</dbReference>
<dbReference type="CDD" id="cd00130">
    <property type="entry name" value="PAS"/>
    <property type="match status" value="1"/>
</dbReference>
<dbReference type="Pfam" id="PF07701">
    <property type="entry name" value="HNOBA"/>
    <property type="match status" value="1"/>
</dbReference>
<evidence type="ECO:0000256" key="6">
    <source>
        <dbReference type="ARBA" id="ARBA00023293"/>
    </source>
</evidence>
<dbReference type="PANTHER" id="PTHR43047">
    <property type="entry name" value="TWO-COMPONENT HISTIDINE PROTEIN KINASE"/>
    <property type="match status" value="1"/>
</dbReference>
<evidence type="ECO:0000313" key="13">
    <source>
        <dbReference type="EMBL" id="CAB4943505.1"/>
    </source>
</evidence>
<comment type="catalytic activity">
    <reaction evidence="1">
        <text>ATP + protein L-histidine = ADP + protein N-phospho-L-histidine.</text>
        <dbReference type="EC" id="2.7.13.3"/>
    </reaction>
</comment>
<feature type="region of interest" description="Disordered" evidence="8">
    <location>
        <begin position="662"/>
        <end position="681"/>
    </location>
</feature>
<dbReference type="EMBL" id="CAFBND010000043">
    <property type="protein sequence ID" value="CAB4943505.1"/>
    <property type="molecule type" value="Genomic_DNA"/>
</dbReference>
<feature type="domain" description="Response regulatory" evidence="10">
    <location>
        <begin position="687"/>
        <end position="806"/>
    </location>
</feature>
<dbReference type="CDD" id="cd17546">
    <property type="entry name" value="REC_hyHK_CKI1_RcsC-like"/>
    <property type="match status" value="1"/>
</dbReference>
<evidence type="ECO:0000256" key="5">
    <source>
        <dbReference type="ARBA" id="ARBA00022777"/>
    </source>
</evidence>
<dbReference type="GO" id="GO:0004383">
    <property type="term" value="F:guanylate cyclase activity"/>
    <property type="evidence" value="ECO:0007669"/>
    <property type="project" value="InterPro"/>
</dbReference>
<dbReference type="InterPro" id="IPR003594">
    <property type="entry name" value="HATPase_dom"/>
</dbReference>
<dbReference type="CDD" id="cd16922">
    <property type="entry name" value="HATPase_EvgS-ArcB-TorS-like"/>
    <property type="match status" value="1"/>
</dbReference>
<evidence type="ECO:0000259" key="11">
    <source>
        <dbReference type="PROSITE" id="PS50112"/>
    </source>
</evidence>
<dbReference type="SMART" id="SM00388">
    <property type="entry name" value="HisKA"/>
    <property type="match status" value="1"/>
</dbReference>
<dbReference type="GO" id="GO:0000166">
    <property type="term" value="F:nucleotide binding"/>
    <property type="evidence" value="ECO:0007669"/>
    <property type="project" value="UniProtKB-KW"/>
</dbReference>
<evidence type="ECO:0000259" key="10">
    <source>
        <dbReference type="PROSITE" id="PS50110"/>
    </source>
</evidence>
<dbReference type="InterPro" id="IPR036890">
    <property type="entry name" value="HATPase_C_sf"/>
</dbReference>
<dbReference type="Gene3D" id="3.30.565.10">
    <property type="entry name" value="Histidine kinase-like ATPase, C-terminal domain"/>
    <property type="match status" value="1"/>
</dbReference>
<dbReference type="SUPFAM" id="SSF55785">
    <property type="entry name" value="PYP-like sensor domain (PAS domain)"/>
    <property type="match status" value="2"/>
</dbReference>
<organism evidence="13">
    <name type="scientific">freshwater metagenome</name>
    <dbReference type="NCBI Taxonomy" id="449393"/>
    <lineage>
        <taxon>unclassified sequences</taxon>
        <taxon>metagenomes</taxon>
        <taxon>ecological metagenomes</taxon>
    </lineage>
</organism>
<dbReference type="GO" id="GO:0000155">
    <property type="term" value="F:phosphorelay sensor kinase activity"/>
    <property type="evidence" value="ECO:0007669"/>
    <property type="project" value="InterPro"/>
</dbReference>
<dbReference type="InterPro" id="IPR000700">
    <property type="entry name" value="PAS-assoc_C"/>
</dbReference>
<evidence type="ECO:0000259" key="9">
    <source>
        <dbReference type="PROSITE" id="PS50109"/>
    </source>
</evidence>
<dbReference type="SMART" id="SM00086">
    <property type="entry name" value="PAC"/>
    <property type="match status" value="2"/>
</dbReference>
<accession>A0A6J7JJC7</accession>
<feature type="coiled-coil region" evidence="7">
    <location>
        <begin position="142"/>
        <end position="176"/>
    </location>
</feature>
<dbReference type="InterPro" id="IPR036097">
    <property type="entry name" value="HisK_dim/P_sf"/>
</dbReference>
<dbReference type="Pfam" id="PF02518">
    <property type="entry name" value="HATPase_c"/>
    <property type="match status" value="1"/>
</dbReference>
<dbReference type="Gene3D" id="1.10.287.130">
    <property type="match status" value="1"/>
</dbReference>
<dbReference type="PROSITE" id="PS50109">
    <property type="entry name" value="HIS_KIN"/>
    <property type="match status" value="1"/>
</dbReference>
<dbReference type="SMART" id="SM00091">
    <property type="entry name" value="PAS"/>
    <property type="match status" value="2"/>
</dbReference>
<keyword evidence="2" id="KW-0597">Phosphoprotein</keyword>
<dbReference type="EMBL" id="CAFBPU010000037">
    <property type="protein sequence ID" value="CAB5036563.1"/>
    <property type="molecule type" value="Genomic_DNA"/>
</dbReference>
<keyword evidence="4" id="KW-0547">Nucleotide-binding</keyword>
<keyword evidence="3" id="KW-0808">Transferase</keyword>
<name>A0A6J7JJC7_9ZZZZ</name>